<accession>A0ACB8MA00</accession>
<name>A0ACB8MA00_CITSI</name>
<dbReference type="EMBL" id="CM039172">
    <property type="protein sequence ID" value="KAH9782376.1"/>
    <property type="molecule type" value="Genomic_DNA"/>
</dbReference>
<proteinExistence type="predicted"/>
<comment type="caution">
    <text evidence="1">The sequence shown here is derived from an EMBL/GenBank/DDBJ whole genome shotgun (WGS) entry which is preliminary data.</text>
</comment>
<protein>
    <submittedName>
        <fullName evidence="1">NAC domain-containing protein</fullName>
    </submittedName>
</protein>
<gene>
    <name evidence="1" type="ORF">KPL71_008866</name>
</gene>
<sequence>MRSVVVLPTTQYFPAFLEFAYLGNPVVACSLTHQTSPHYSSYYADYKYDITSHTDIHTICFCSLSVFQHLCFLFSVIHQHIFSVNQHTIELTIFFSNKCKNTDLFLPHGFQFRPSDEELIEHYLKKKVSGILIPLAEYFIRDCNLYETKPSEIWDSHGGPFFNIDEDLYFFTQLKKKSSKGSRIDRKVSSSSGAWQWEDAGKDIVSGQSKVKIGSKKRFRYEKKGCEDYGPWIMHECTLHFPKNQATNYVLCRLRKNQPTGQDKEYSYANKRKLSDFQHNSNQSEQVIDTDVERVLTHQQNQQQNYVHYQEVSCSSTDMMSEQRLSGGMGFASSVTEHSGPSMEMMMSHFDQMLCNQQCDSGNNMLQSGETSGNYHLLLHDNAEESIGDGESTNEIDGTDHSSCVTEQQFEAFLAVLGQTPQNSSLQENQQQRDNIDYELESIHQLLLSDQNDFRLVLDLEDIWS</sequence>
<organism evidence="1 2">
    <name type="scientific">Citrus sinensis</name>
    <name type="common">Sweet orange</name>
    <name type="synonym">Citrus aurantium var. sinensis</name>
    <dbReference type="NCBI Taxonomy" id="2711"/>
    <lineage>
        <taxon>Eukaryota</taxon>
        <taxon>Viridiplantae</taxon>
        <taxon>Streptophyta</taxon>
        <taxon>Embryophyta</taxon>
        <taxon>Tracheophyta</taxon>
        <taxon>Spermatophyta</taxon>
        <taxon>Magnoliopsida</taxon>
        <taxon>eudicotyledons</taxon>
        <taxon>Gunneridae</taxon>
        <taxon>Pentapetalae</taxon>
        <taxon>rosids</taxon>
        <taxon>malvids</taxon>
        <taxon>Sapindales</taxon>
        <taxon>Rutaceae</taxon>
        <taxon>Aurantioideae</taxon>
        <taxon>Citrus</taxon>
    </lineage>
</organism>
<dbReference type="Proteomes" id="UP000829398">
    <property type="component" value="Chromosome 3"/>
</dbReference>
<reference evidence="2" key="1">
    <citation type="journal article" date="2023" name="Hortic. Res.">
        <title>A chromosome-level phased genome enabling allele-level studies in sweet orange: a case study on citrus Huanglongbing tolerance.</title>
        <authorList>
            <person name="Wu B."/>
            <person name="Yu Q."/>
            <person name="Deng Z."/>
            <person name="Duan Y."/>
            <person name="Luo F."/>
            <person name="Gmitter F. Jr."/>
        </authorList>
    </citation>
    <scope>NUCLEOTIDE SEQUENCE [LARGE SCALE GENOMIC DNA]</scope>
    <source>
        <strain evidence="2">cv. Valencia</strain>
    </source>
</reference>
<evidence type="ECO:0000313" key="2">
    <source>
        <dbReference type="Proteomes" id="UP000829398"/>
    </source>
</evidence>
<keyword evidence="2" id="KW-1185">Reference proteome</keyword>
<evidence type="ECO:0000313" key="1">
    <source>
        <dbReference type="EMBL" id="KAH9782376.1"/>
    </source>
</evidence>